<dbReference type="Pfam" id="PF14555">
    <property type="entry name" value="UBA_4"/>
    <property type="match status" value="1"/>
</dbReference>
<evidence type="ECO:0000313" key="4">
    <source>
        <dbReference type="Proteomes" id="UP001212152"/>
    </source>
</evidence>
<comment type="caution">
    <text evidence="3">The sequence shown here is derived from an EMBL/GenBank/DDBJ whole genome shotgun (WGS) entry which is preliminary data.</text>
</comment>
<gene>
    <name evidence="3" type="ORF">HDU87_001759</name>
</gene>
<feature type="region of interest" description="Disordered" evidence="1">
    <location>
        <begin position="53"/>
        <end position="81"/>
    </location>
</feature>
<reference evidence="3" key="1">
    <citation type="submission" date="2020-05" db="EMBL/GenBank/DDBJ databases">
        <title>Phylogenomic resolution of chytrid fungi.</title>
        <authorList>
            <person name="Stajich J.E."/>
            <person name="Amses K."/>
            <person name="Simmons R."/>
            <person name="Seto K."/>
            <person name="Myers J."/>
            <person name="Bonds A."/>
            <person name="Quandt C.A."/>
            <person name="Barry K."/>
            <person name="Liu P."/>
            <person name="Grigoriev I."/>
            <person name="Longcore J.E."/>
            <person name="James T.Y."/>
        </authorList>
    </citation>
    <scope>NUCLEOTIDE SEQUENCE</scope>
    <source>
        <strain evidence="3">JEL0379</strain>
    </source>
</reference>
<dbReference type="CDD" id="cd14348">
    <property type="entry name" value="UBA_p47"/>
    <property type="match status" value="1"/>
</dbReference>
<dbReference type="EMBL" id="JADGJQ010000015">
    <property type="protein sequence ID" value="KAJ3180646.1"/>
    <property type="molecule type" value="Genomic_DNA"/>
</dbReference>
<protein>
    <recommendedName>
        <fullName evidence="2">UBX domain-containing protein</fullName>
    </recommendedName>
</protein>
<feature type="compositionally biased region" description="Low complexity" evidence="1">
    <location>
        <begin position="55"/>
        <end position="73"/>
    </location>
</feature>
<evidence type="ECO:0000259" key="2">
    <source>
        <dbReference type="PROSITE" id="PS50033"/>
    </source>
</evidence>
<keyword evidence="4" id="KW-1185">Reference proteome</keyword>
<dbReference type="Gene3D" id="1.10.8.10">
    <property type="entry name" value="DNA helicase RuvA subunit, C-terminal domain"/>
    <property type="match status" value="1"/>
</dbReference>
<dbReference type="InterPro" id="IPR001012">
    <property type="entry name" value="UBX_dom"/>
</dbReference>
<dbReference type="PROSITE" id="PS50033">
    <property type="entry name" value="UBX"/>
    <property type="match status" value="1"/>
</dbReference>
<dbReference type="InterPro" id="IPR036249">
    <property type="entry name" value="Thioredoxin-like_sf"/>
</dbReference>
<accession>A0AAD5XNN2</accession>
<dbReference type="GO" id="GO:0005634">
    <property type="term" value="C:nucleus"/>
    <property type="evidence" value="ECO:0007669"/>
    <property type="project" value="TreeGrafter"/>
</dbReference>
<dbReference type="PROSITE" id="PS50330">
    <property type="entry name" value="UIM"/>
    <property type="match status" value="1"/>
</dbReference>
<dbReference type="InterPro" id="IPR006577">
    <property type="entry name" value="UAS"/>
</dbReference>
<dbReference type="SUPFAM" id="SSF54236">
    <property type="entry name" value="Ubiquitin-like"/>
    <property type="match status" value="1"/>
</dbReference>
<proteinExistence type="predicted"/>
<dbReference type="SUPFAM" id="SSF52833">
    <property type="entry name" value="Thioredoxin-like"/>
    <property type="match status" value="1"/>
</dbReference>
<dbReference type="Gene3D" id="3.10.20.90">
    <property type="entry name" value="Phosphatidylinositol 3-kinase Catalytic Subunit, Chain A, domain 1"/>
    <property type="match status" value="1"/>
</dbReference>
<organism evidence="3 4">
    <name type="scientific">Geranomyces variabilis</name>
    <dbReference type="NCBI Taxonomy" id="109894"/>
    <lineage>
        <taxon>Eukaryota</taxon>
        <taxon>Fungi</taxon>
        <taxon>Fungi incertae sedis</taxon>
        <taxon>Chytridiomycota</taxon>
        <taxon>Chytridiomycota incertae sedis</taxon>
        <taxon>Chytridiomycetes</taxon>
        <taxon>Spizellomycetales</taxon>
        <taxon>Powellomycetaceae</taxon>
        <taxon>Geranomyces</taxon>
    </lineage>
</organism>
<dbReference type="Proteomes" id="UP001212152">
    <property type="component" value="Unassembled WGS sequence"/>
</dbReference>
<dbReference type="SMART" id="SM00594">
    <property type="entry name" value="UAS"/>
    <property type="match status" value="1"/>
</dbReference>
<dbReference type="InterPro" id="IPR009060">
    <property type="entry name" value="UBA-like_sf"/>
</dbReference>
<dbReference type="Pfam" id="PF13899">
    <property type="entry name" value="Thioredoxin_7"/>
    <property type="match status" value="1"/>
</dbReference>
<dbReference type="InterPro" id="IPR029071">
    <property type="entry name" value="Ubiquitin-like_domsf"/>
</dbReference>
<dbReference type="Pfam" id="PF00789">
    <property type="entry name" value="UBX"/>
    <property type="match status" value="1"/>
</dbReference>
<evidence type="ECO:0000313" key="3">
    <source>
        <dbReference type="EMBL" id="KAJ3180646.1"/>
    </source>
</evidence>
<dbReference type="GO" id="GO:0043130">
    <property type="term" value="F:ubiquitin binding"/>
    <property type="evidence" value="ECO:0007669"/>
    <property type="project" value="TreeGrafter"/>
</dbReference>
<dbReference type="InterPro" id="IPR003903">
    <property type="entry name" value="UIM_dom"/>
</dbReference>
<dbReference type="Gene3D" id="3.40.30.10">
    <property type="entry name" value="Glutaredoxin"/>
    <property type="match status" value="1"/>
</dbReference>
<name>A0AAD5XNN2_9FUNG</name>
<dbReference type="SUPFAM" id="SSF46934">
    <property type="entry name" value="UBA-like"/>
    <property type="match status" value="1"/>
</dbReference>
<dbReference type="AlphaFoldDB" id="A0AAD5XNN2"/>
<dbReference type="InterPro" id="IPR050730">
    <property type="entry name" value="UBX_domain-protein"/>
</dbReference>
<dbReference type="CDD" id="cd02958">
    <property type="entry name" value="UAS"/>
    <property type="match status" value="1"/>
</dbReference>
<dbReference type="GO" id="GO:0043161">
    <property type="term" value="P:proteasome-mediated ubiquitin-dependent protein catabolic process"/>
    <property type="evidence" value="ECO:0007669"/>
    <property type="project" value="TreeGrafter"/>
</dbReference>
<sequence length="432" mass="48004">MADFVDNESIMGFIEITGSDPDVAKNYLQVAEGDVEQAVSLFLENGGAPLHAELPKPAAGASSSSKASNSANSDQFSDDGVRAPIAPKREALFAPDDVDMYHPGPRHAPPLGGPTGRLPPPQIHHHVSSLSSDPNSRLAVMFAAPTAIMYQAHNMHQVREEGKRAKKWIMLTLNEPSEFGSQILNRDLWKDETVQTLIKEQFVFVYWGTQSPQAREHKTLYPVESFPYFCIVDPITGERMQTWYRTVKPQEFLEEVNDFLNAHSLYQTSSAPAPKKKKTSRAKTVTEMTEDEQLALALAASVQESSSSPRPIVIDDDEDDVVADEMDEDTTQPVVQSSSDSKTIVGRLNEEPPNGPEATRIQFRLPDGTRKVRRFSKSDTVRVLFEYVRADVPEAKGKLFELMNFREPLMGRQSERIDEANLAGASISVDFL</sequence>
<dbReference type="PANTHER" id="PTHR23322">
    <property type="entry name" value="FAS-ASSOCIATED PROTEIN"/>
    <property type="match status" value="1"/>
</dbReference>
<evidence type="ECO:0000256" key="1">
    <source>
        <dbReference type="SAM" id="MobiDB-lite"/>
    </source>
</evidence>
<dbReference type="PANTHER" id="PTHR23322:SF6">
    <property type="entry name" value="UBX DOMAIN-CONTAINING PROTEIN 7"/>
    <property type="match status" value="1"/>
</dbReference>
<feature type="domain" description="UBX" evidence="2">
    <location>
        <begin position="354"/>
        <end position="402"/>
    </location>
</feature>
<dbReference type="CDD" id="cd01767">
    <property type="entry name" value="UBX"/>
    <property type="match status" value="1"/>
</dbReference>